<organism evidence="10 11">
    <name type="scientific">Sesamum indicum</name>
    <name type="common">Oriental sesame</name>
    <name type="synonym">Sesamum orientale</name>
    <dbReference type="NCBI Taxonomy" id="4182"/>
    <lineage>
        <taxon>Eukaryota</taxon>
        <taxon>Viridiplantae</taxon>
        <taxon>Streptophyta</taxon>
        <taxon>Embryophyta</taxon>
        <taxon>Tracheophyta</taxon>
        <taxon>Spermatophyta</taxon>
        <taxon>Magnoliopsida</taxon>
        <taxon>eudicotyledons</taxon>
        <taxon>Gunneridae</taxon>
        <taxon>Pentapetalae</taxon>
        <taxon>asterids</taxon>
        <taxon>lamiids</taxon>
        <taxon>Lamiales</taxon>
        <taxon>Pedaliaceae</taxon>
        <taxon>Sesamum</taxon>
    </lineage>
</organism>
<comment type="function">
    <text evidence="7">Involved in the regulation of gamete interactions during the double fertilization and to prevent multiple-pollen tube attraction; mediates the redistribution of the gamete fusogen HAP2/GCS1 to the cell surface after secretion upon sperm arrival.</text>
</comment>
<keyword evidence="6" id="KW-0968">Cytoplasmic vesicle</keyword>
<accession>A0A6I9UK29</accession>
<evidence type="ECO:0000313" key="10">
    <source>
        <dbReference type="Proteomes" id="UP000504604"/>
    </source>
</evidence>
<evidence type="ECO:0000256" key="1">
    <source>
        <dbReference type="ARBA" id="ARBA00004541"/>
    </source>
</evidence>
<evidence type="ECO:0000313" key="11">
    <source>
        <dbReference type="RefSeq" id="XP_011098398.1"/>
    </source>
</evidence>
<feature type="domain" description="Prolamin-like" evidence="9">
    <location>
        <begin position="61"/>
        <end position="124"/>
    </location>
</feature>
<dbReference type="InParanoid" id="A0A6I9UK29"/>
<dbReference type="InterPro" id="IPR008502">
    <property type="entry name" value="Prolamin-like"/>
</dbReference>
<dbReference type="KEGG" id="sind:105177074"/>
<name>A0A6I9UK29_SESIN</name>
<evidence type="ECO:0000256" key="8">
    <source>
        <dbReference type="ARBA" id="ARBA00034484"/>
    </source>
</evidence>
<dbReference type="GO" id="GO:0005576">
    <property type="term" value="C:extracellular region"/>
    <property type="evidence" value="ECO:0007669"/>
    <property type="project" value="UniProtKB-SubCell"/>
</dbReference>
<dbReference type="RefSeq" id="XP_011098398.1">
    <property type="nucleotide sequence ID" value="XM_011100096.2"/>
</dbReference>
<protein>
    <submittedName>
        <fullName evidence="11">Egg cell-secreted protein 1.2-like</fullName>
    </submittedName>
</protein>
<dbReference type="Proteomes" id="UP000504604">
    <property type="component" value="Linkage group LG14"/>
</dbReference>
<dbReference type="GO" id="GO:0031410">
    <property type="term" value="C:cytoplasmic vesicle"/>
    <property type="evidence" value="ECO:0007669"/>
    <property type="project" value="UniProtKB-SubCell"/>
</dbReference>
<dbReference type="InterPro" id="IPR044711">
    <property type="entry name" value="EC11-15"/>
</dbReference>
<comment type="similarity">
    <text evidence="8">Belongs to the plant egg cell-secreted peptide family.</text>
</comment>
<keyword evidence="3" id="KW-0964">Secreted</keyword>
<proteinExistence type="inferred from homology"/>
<dbReference type="OrthoDB" id="776947at2759"/>
<evidence type="ECO:0000256" key="6">
    <source>
        <dbReference type="ARBA" id="ARBA00023329"/>
    </source>
</evidence>
<evidence type="ECO:0000256" key="4">
    <source>
        <dbReference type="ARBA" id="ARBA00022729"/>
    </source>
</evidence>
<dbReference type="Pfam" id="PF05617">
    <property type="entry name" value="Prolamin_like"/>
    <property type="match status" value="1"/>
</dbReference>
<comment type="subcellular location">
    <subcellularLocation>
        <location evidence="1">Cytoplasmic vesicle</location>
    </subcellularLocation>
    <subcellularLocation>
        <location evidence="2">Secreted</location>
    </subcellularLocation>
</comment>
<dbReference type="AlphaFoldDB" id="A0A6I9UK29"/>
<evidence type="ECO:0000256" key="7">
    <source>
        <dbReference type="ARBA" id="ARBA00034457"/>
    </source>
</evidence>
<keyword evidence="10" id="KW-1185">Reference proteome</keyword>
<evidence type="ECO:0000256" key="5">
    <source>
        <dbReference type="ARBA" id="ARBA00023279"/>
    </source>
</evidence>
<evidence type="ECO:0000256" key="2">
    <source>
        <dbReference type="ARBA" id="ARBA00004613"/>
    </source>
</evidence>
<keyword evidence="5" id="KW-0278">Fertilization</keyword>
<dbReference type="GO" id="GO:0080155">
    <property type="term" value="P:regulation of double fertilization forming a zygote and endosperm"/>
    <property type="evidence" value="ECO:0007669"/>
    <property type="project" value="UniProtKB-ARBA"/>
</dbReference>
<keyword evidence="4" id="KW-0732">Signal</keyword>
<gene>
    <name evidence="11" type="primary">LOC105177074</name>
</gene>
<dbReference type="GeneID" id="105177074"/>
<dbReference type="PANTHER" id="PTHR35293:SF9">
    <property type="entry name" value="EGG CELL-SECRETED PROTEIN 1.4-LIKE"/>
    <property type="match status" value="1"/>
</dbReference>
<evidence type="ECO:0000259" key="9">
    <source>
        <dbReference type="Pfam" id="PF05617"/>
    </source>
</evidence>
<reference evidence="11" key="1">
    <citation type="submission" date="2025-08" db="UniProtKB">
        <authorList>
            <consortium name="RefSeq"/>
        </authorList>
    </citation>
    <scope>IDENTIFICATION</scope>
</reference>
<dbReference type="PANTHER" id="PTHR35293">
    <property type="entry name" value="EGG CELL-SECRETED PROTEIN 1.5"/>
    <property type="match status" value="1"/>
</dbReference>
<sequence length="148" mass="15880">MIHTHQSLHANPIMAYPTNLLVLLLASFLASSATIISARKIDSTPTLLARLKLDEEGPSSCWDALFELHSCSGEVLLFFLNGETHLGPGCCSAIRIIEHQCWPSMLGSLGLTAEESDILRGYCDAASAAAAPPPAALHQCYNLPRLVP</sequence>
<dbReference type="GO" id="GO:2000008">
    <property type="term" value="P:regulation of protein localization to cell surface"/>
    <property type="evidence" value="ECO:0007669"/>
    <property type="project" value="UniProtKB-ARBA"/>
</dbReference>
<dbReference type="GO" id="GO:0009567">
    <property type="term" value="P:double fertilization forming a zygote and endosperm"/>
    <property type="evidence" value="ECO:0007669"/>
    <property type="project" value="InterPro"/>
</dbReference>
<evidence type="ECO:0000256" key="3">
    <source>
        <dbReference type="ARBA" id="ARBA00022525"/>
    </source>
</evidence>